<keyword evidence="2" id="KW-1185">Reference proteome</keyword>
<gene>
    <name evidence="1" type="ORF">AGABI1DRAFT_112560</name>
</gene>
<dbReference type="eggNOG" id="KOG0800">
    <property type="taxonomic scope" value="Eukaryota"/>
</dbReference>
<name>K5XZG7_AGABU</name>
<dbReference type="InParanoid" id="K5XZG7"/>
<dbReference type="HOGENOM" id="CLU_871434_0_0_1"/>
<sequence>MTAYYPQRAVSSMDAYSNVPAIQPGLNSYRPPPIDIDLPSRPYVAEHHSIGGPLGVSLSEARQLYRQVYSSGRRDGLTSLELGHAAAYHAYYSSIRSRPLHGESDIELERENLIGLAIAEASRLNRQFGRDIDISTCTTTFEAAARTACRIFARALRAFDAEDVAYSHNATDPYTNSPAYEDVEMIQRPRSGAVRGRSRSFTPHPTFADAATVIPGVGSGYNADRMSGYNTNRIPLNASYSDTPFPGSRYPPTPYPGSSPVTQYPSTPVSYTTSPYTGSGAMATSYPRTAPSKTLLPQVYQAPSYSGYASGTTIPASGRRSASSQPAYMVPPAQASYTNSSYGYPTIQPEQATVIYQPRKHRHRHHHRRRHHSHGR</sequence>
<dbReference type="GeneID" id="18823690"/>
<reference evidence="2" key="1">
    <citation type="journal article" date="2012" name="Proc. Natl. Acad. Sci. U.S.A.">
        <title>Genome sequence of the button mushroom Agaricus bisporus reveals mechanisms governing adaptation to a humic-rich ecological niche.</title>
        <authorList>
            <person name="Morin E."/>
            <person name="Kohler A."/>
            <person name="Baker A.R."/>
            <person name="Foulongne-Oriol M."/>
            <person name="Lombard V."/>
            <person name="Nagy L.G."/>
            <person name="Ohm R.A."/>
            <person name="Patyshakuliyeva A."/>
            <person name="Brun A."/>
            <person name="Aerts A.L."/>
            <person name="Bailey A.M."/>
            <person name="Billette C."/>
            <person name="Coutinho P.M."/>
            <person name="Deakin G."/>
            <person name="Doddapaneni H."/>
            <person name="Floudas D."/>
            <person name="Grimwood J."/>
            <person name="Hilden K."/>
            <person name="Kuees U."/>
            <person name="LaButti K.M."/>
            <person name="Lapidus A."/>
            <person name="Lindquist E.A."/>
            <person name="Lucas S.M."/>
            <person name="Murat C."/>
            <person name="Riley R.W."/>
            <person name="Salamov A.A."/>
            <person name="Schmutz J."/>
            <person name="Subramanian V."/>
            <person name="Woesten H.A.B."/>
            <person name="Xu J."/>
            <person name="Eastwood D.C."/>
            <person name="Foster G.D."/>
            <person name="Sonnenberg A.S."/>
            <person name="Cullen D."/>
            <person name="de Vries R.P."/>
            <person name="Lundell T."/>
            <person name="Hibbett D.S."/>
            <person name="Henrissat B."/>
            <person name="Burton K.S."/>
            <person name="Kerrigan R.W."/>
            <person name="Challen M.P."/>
            <person name="Grigoriev I.V."/>
            <person name="Martin F."/>
        </authorList>
    </citation>
    <scope>NUCLEOTIDE SEQUENCE [LARGE SCALE GENOMIC DNA]</scope>
    <source>
        <strain evidence="2">JB137-S8 / ATCC MYA-4627 / FGSC 10392</strain>
    </source>
</reference>
<dbReference type="AlphaFoldDB" id="K5XZG7"/>
<dbReference type="OrthoDB" id="2802356at2759"/>
<dbReference type="RefSeq" id="XP_007328422.1">
    <property type="nucleotide sequence ID" value="XM_007328360.1"/>
</dbReference>
<dbReference type="OMA" id="VEMIQRP"/>
<organism evidence="1 2">
    <name type="scientific">Agaricus bisporus var. burnettii (strain JB137-S8 / ATCC MYA-4627 / FGSC 10392)</name>
    <name type="common">White button mushroom</name>
    <dbReference type="NCBI Taxonomy" id="597362"/>
    <lineage>
        <taxon>Eukaryota</taxon>
        <taxon>Fungi</taxon>
        <taxon>Dikarya</taxon>
        <taxon>Basidiomycota</taxon>
        <taxon>Agaricomycotina</taxon>
        <taxon>Agaricomycetes</taxon>
        <taxon>Agaricomycetidae</taxon>
        <taxon>Agaricales</taxon>
        <taxon>Agaricineae</taxon>
        <taxon>Agaricaceae</taxon>
        <taxon>Agaricus</taxon>
    </lineage>
</organism>
<dbReference type="EMBL" id="JH971388">
    <property type="protein sequence ID" value="EKM80830.1"/>
    <property type="molecule type" value="Genomic_DNA"/>
</dbReference>
<dbReference type="Proteomes" id="UP000008493">
    <property type="component" value="Unassembled WGS sequence"/>
</dbReference>
<evidence type="ECO:0000313" key="2">
    <source>
        <dbReference type="Proteomes" id="UP000008493"/>
    </source>
</evidence>
<accession>K5XZG7</accession>
<evidence type="ECO:0000313" key="1">
    <source>
        <dbReference type="EMBL" id="EKM80830.1"/>
    </source>
</evidence>
<protein>
    <submittedName>
        <fullName evidence="1">Uncharacterized protein</fullName>
    </submittedName>
</protein>
<proteinExistence type="predicted"/>
<dbReference type="KEGG" id="abp:AGABI1DRAFT112560"/>